<gene>
    <name evidence="2" type="ORF">CCS01_31305</name>
</gene>
<comment type="caution">
    <text evidence="2">The sequence shown here is derived from an EMBL/GenBank/DDBJ whole genome shotgun (WGS) entry which is preliminary data.</text>
</comment>
<organism evidence="2 3">
    <name type="scientific">Rhodopila globiformis</name>
    <name type="common">Rhodopseudomonas globiformis</name>
    <dbReference type="NCBI Taxonomy" id="1071"/>
    <lineage>
        <taxon>Bacteria</taxon>
        <taxon>Pseudomonadati</taxon>
        <taxon>Pseudomonadota</taxon>
        <taxon>Alphaproteobacteria</taxon>
        <taxon>Acetobacterales</taxon>
        <taxon>Acetobacteraceae</taxon>
        <taxon>Rhodopila</taxon>
    </lineage>
</organism>
<dbReference type="InterPro" id="IPR023875">
    <property type="entry name" value="DNA_repair_put"/>
</dbReference>
<dbReference type="NCBIfam" id="TIGR03915">
    <property type="entry name" value="SAM_7_link_chp"/>
    <property type="match status" value="1"/>
</dbReference>
<dbReference type="InterPro" id="IPR025404">
    <property type="entry name" value="DUF4130"/>
</dbReference>
<reference evidence="2 3" key="1">
    <citation type="journal article" date="2018" name="Arch. Microbiol.">
        <title>New insights into the metabolic potential of the phototrophic purple bacterium Rhodopila globiformis DSM 161(T) from its draft genome sequence and evidence for a vanadium-dependent nitrogenase.</title>
        <authorList>
            <person name="Imhoff J.F."/>
            <person name="Rahn T."/>
            <person name="Kunzel S."/>
            <person name="Neulinger S.C."/>
        </authorList>
    </citation>
    <scope>NUCLEOTIDE SEQUENCE [LARGE SCALE GENOMIC DNA]</scope>
    <source>
        <strain evidence="2 3">DSM 161</strain>
    </source>
</reference>
<accession>A0A2S6MUR1</accession>
<dbReference type="EMBL" id="NHRY01000274">
    <property type="protein sequence ID" value="PPQ26101.1"/>
    <property type="molecule type" value="Genomic_DNA"/>
</dbReference>
<evidence type="ECO:0000313" key="2">
    <source>
        <dbReference type="EMBL" id="PPQ26101.1"/>
    </source>
</evidence>
<dbReference type="Proteomes" id="UP000239724">
    <property type="component" value="Unassembled WGS sequence"/>
</dbReference>
<evidence type="ECO:0000313" key="3">
    <source>
        <dbReference type="Proteomes" id="UP000239724"/>
    </source>
</evidence>
<evidence type="ECO:0000259" key="1">
    <source>
        <dbReference type="Pfam" id="PF13566"/>
    </source>
</evidence>
<sequence length="259" mass="29736">MIYSIRIPQPDDLDAFRLAARRLLAARIEPADVVFTNAIGGTLFPDAPSGEEKTTFVPCSFVLLAEKVACHRDDARWPLLYQLLWRLTHGERTLMDQAVDPLVHRLRQMAAAVRRDQHRMTAFLRFRVVDDNDGSCCVAWYEPQHRSLRGTSLFFINRFASLRFSILTPDLTLHWNRRSATFGPGLSRRDAPPPDAVEDWWKRYYRATFNPARSNPSLMQGHMPKRFWRNLPEAAAIPDLVSKAGGRTDRMIRSSSTSR</sequence>
<keyword evidence="3" id="KW-1185">Reference proteome</keyword>
<name>A0A2S6MUR1_RHOGL</name>
<feature type="domain" description="DUF4130" evidence="1">
    <location>
        <begin position="76"/>
        <end position="233"/>
    </location>
</feature>
<protein>
    <recommendedName>
        <fullName evidence="1">DUF4130 domain-containing protein</fullName>
    </recommendedName>
</protein>
<dbReference type="AlphaFoldDB" id="A0A2S6MUR1"/>
<dbReference type="OrthoDB" id="5290748at2"/>
<dbReference type="RefSeq" id="WP_104523148.1">
    <property type="nucleotide sequence ID" value="NZ_NHRY01000274.1"/>
</dbReference>
<dbReference type="Pfam" id="PF13566">
    <property type="entry name" value="DUF4130"/>
    <property type="match status" value="1"/>
</dbReference>
<proteinExistence type="predicted"/>